<dbReference type="AlphaFoldDB" id="A0A1Y3AX17"/>
<proteinExistence type="predicted"/>
<dbReference type="PANTHER" id="PTHR12984">
    <property type="entry name" value="SCY1-RELATED S/T PROTEIN KINASE-LIKE"/>
    <property type="match status" value="1"/>
</dbReference>
<sequence length="97" mass="11390">MADKLHKPKRKEMIAEILRFSIRQLERFRHPRILAIVHTVEESSDTLAFATEPVLGSLANYYEYLEERLPQSYEPSPLIRESNLLDFEIKYGLLQVS</sequence>
<reference evidence="1 2" key="1">
    <citation type="submission" date="2017-03" db="EMBL/GenBank/DDBJ databases">
        <title>Genome Survey of Euroglyphus maynei.</title>
        <authorList>
            <person name="Arlian L.G."/>
            <person name="Morgan M.S."/>
            <person name="Rider S.D."/>
        </authorList>
    </citation>
    <scope>NUCLEOTIDE SEQUENCE [LARGE SCALE GENOMIC DNA]</scope>
    <source>
        <strain evidence="1">Arlian Lab</strain>
        <tissue evidence="1">Whole body</tissue>
    </source>
</reference>
<dbReference type="OrthoDB" id="6514183at2759"/>
<gene>
    <name evidence="1" type="ORF">BLA29_013848</name>
</gene>
<evidence type="ECO:0000313" key="2">
    <source>
        <dbReference type="Proteomes" id="UP000194236"/>
    </source>
</evidence>
<evidence type="ECO:0000313" key="1">
    <source>
        <dbReference type="EMBL" id="OTF73042.1"/>
    </source>
</evidence>
<accession>A0A1Y3AX17</accession>
<protein>
    <recommendedName>
        <fullName evidence="3">Protein kinase domain-containing protein</fullName>
    </recommendedName>
</protein>
<dbReference type="InterPro" id="IPR051177">
    <property type="entry name" value="CIK-Related_Protein"/>
</dbReference>
<keyword evidence="2" id="KW-1185">Reference proteome</keyword>
<evidence type="ECO:0008006" key="3">
    <source>
        <dbReference type="Google" id="ProtNLM"/>
    </source>
</evidence>
<dbReference type="EMBL" id="MUJZ01053425">
    <property type="protein sequence ID" value="OTF73042.1"/>
    <property type="molecule type" value="Genomic_DNA"/>
</dbReference>
<dbReference type="PANTHER" id="PTHR12984:SF16">
    <property type="entry name" value="BLACK MATCH, ISOFORM H"/>
    <property type="match status" value="1"/>
</dbReference>
<organism evidence="1 2">
    <name type="scientific">Euroglyphus maynei</name>
    <name type="common">Mayne's house dust mite</name>
    <dbReference type="NCBI Taxonomy" id="6958"/>
    <lineage>
        <taxon>Eukaryota</taxon>
        <taxon>Metazoa</taxon>
        <taxon>Ecdysozoa</taxon>
        <taxon>Arthropoda</taxon>
        <taxon>Chelicerata</taxon>
        <taxon>Arachnida</taxon>
        <taxon>Acari</taxon>
        <taxon>Acariformes</taxon>
        <taxon>Sarcoptiformes</taxon>
        <taxon>Astigmata</taxon>
        <taxon>Psoroptidia</taxon>
        <taxon>Analgoidea</taxon>
        <taxon>Pyroglyphidae</taxon>
        <taxon>Pyroglyphinae</taxon>
        <taxon>Euroglyphus</taxon>
    </lineage>
</organism>
<name>A0A1Y3AX17_EURMA</name>
<comment type="caution">
    <text evidence="1">The sequence shown here is derived from an EMBL/GenBank/DDBJ whole genome shotgun (WGS) entry which is preliminary data.</text>
</comment>
<dbReference type="Proteomes" id="UP000194236">
    <property type="component" value="Unassembled WGS sequence"/>
</dbReference>